<keyword evidence="6 8" id="KW-0456">Lyase</keyword>
<dbReference type="PANTHER" id="PTHR21091:SF169">
    <property type="entry name" value="UROPORPHYRINOGEN DECARBOXYLASE"/>
    <property type="match status" value="1"/>
</dbReference>
<dbReference type="GO" id="GO:0006782">
    <property type="term" value="P:protoporphyrinogen IX biosynthetic process"/>
    <property type="evidence" value="ECO:0007669"/>
    <property type="project" value="UniProtKB-UniRule"/>
</dbReference>
<dbReference type="PROSITE" id="PS00907">
    <property type="entry name" value="UROD_2"/>
    <property type="match status" value="1"/>
</dbReference>
<dbReference type="Gene3D" id="3.20.20.210">
    <property type="match status" value="1"/>
</dbReference>
<feature type="binding site" evidence="8">
    <location>
        <position position="317"/>
    </location>
    <ligand>
        <name>substrate</name>
    </ligand>
</feature>
<dbReference type="CDD" id="cd00717">
    <property type="entry name" value="URO-D"/>
    <property type="match status" value="1"/>
</dbReference>
<comment type="pathway">
    <text evidence="1 8 9">Porphyrin-containing compound metabolism; protoporphyrin-IX biosynthesis; coproporphyrinogen-III from 5-aminolevulinate: step 4/4.</text>
</comment>
<dbReference type="NCBIfam" id="TIGR01464">
    <property type="entry name" value="hemE"/>
    <property type="match status" value="1"/>
</dbReference>
<comment type="caution">
    <text evidence="8">Lacks conserved residue(s) required for the propagation of feature annotation.</text>
</comment>
<keyword evidence="5 8" id="KW-0210">Decarboxylase</keyword>
<proteinExistence type="inferred from homology"/>
<feature type="binding site" evidence="8">
    <location>
        <position position="73"/>
    </location>
    <ligand>
        <name>substrate</name>
    </ligand>
</feature>
<evidence type="ECO:0000256" key="1">
    <source>
        <dbReference type="ARBA" id="ARBA00004804"/>
    </source>
</evidence>
<feature type="domain" description="Uroporphyrinogen decarboxylase (URO-D)" evidence="11">
    <location>
        <begin position="19"/>
        <end position="28"/>
    </location>
</feature>
<comment type="catalytic activity">
    <reaction evidence="8 9">
        <text>uroporphyrinogen III + 4 H(+) = coproporphyrinogen III + 4 CO2</text>
        <dbReference type="Rhea" id="RHEA:19865"/>
        <dbReference type="ChEBI" id="CHEBI:15378"/>
        <dbReference type="ChEBI" id="CHEBI:16526"/>
        <dbReference type="ChEBI" id="CHEBI:57308"/>
        <dbReference type="ChEBI" id="CHEBI:57309"/>
        <dbReference type="EC" id="4.1.1.37"/>
    </reaction>
</comment>
<accession>A0A915TZA6</accession>
<evidence type="ECO:0000256" key="8">
    <source>
        <dbReference type="HAMAP-Rule" id="MF_00218"/>
    </source>
</evidence>
<dbReference type="EMBL" id="AP024233">
    <property type="protein sequence ID" value="BCO07995.1"/>
    <property type="molecule type" value="Genomic_DNA"/>
</dbReference>
<keyword evidence="8" id="KW-0963">Cytoplasm</keyword>
<dbReference type="InterPro" id="IPR000257">
    <property type="entry name" value="Uroporphyrinogen_deCOase"/>
</dbReference>
<evidence type="ECO:0000256" key="2">
    <source>
        <dbReference type="ARBA" id="ARBA00009935"/>
    </source>
</evidence>
<evidence type="ECO:0000256" key="9">
    <source>
        <dbReference type="RuleBase" id="RU000554"/>
    </source>
</evidence>
<dbReference type="InterPro" id="IPR038071">
    <property type="entry name" value="UROD/MetE-like_sf"/>
</dbReference>
<sequence>MMNDTFLRACRGEKTDYTPVWFMRQAGRYLPEYQKIRKKGTFLDLCKTPELAAEVTLQPIDIFGMDAAILFSDILIPMEAMNLTLEFHEGRGPVFPDPVRDQQAVDNLIVPDPDETMPFVMETIRILRRELKVPLIGFSGAPFTLATYLIEGGSSKVFLETKRMMFQAPELYDALLTKITRCTSLYLQAQARAGAQALQIFDSWAGVLAPCDYERFALPYVQSIIRDLRQTTDVPIIYFANNGSTLLGHTTTAGADVLGLDWRINIGDAIRKVGDHAVQGNLDPIALFLPRDELRQRVHRLLDDARDARGHIFNLGHGILPQTPPEQAKIAVDAVHEYSGKKA</sequence>
<comment type="function">
    <text evidence="8">Catalyzes the decarboxylation of four acetate groups of uroporphyrinogen-III to yield coproporphyrinogen-III.</text>
</comment>
<dbReference type="AlphaFoldDB" id="A0A915TZA6"/>
<comment type="subcellular location">
    <subcellularLocation>
        <location evidence="8">Cytoplasm</location>
    </subcellularLocation>
</comment>
<dbReference type="Proteomes" id="UP001063350">
    <property type="component" value="Chromosome"/>
</dbReference>
<gene>
    <name evidence="8 13" type="primary">hemE</name>
    <name evidence="13" type="ORF">GF1_03710</name>
</gene>
<evidence type="ECO:0000256" key="3">
    <source>
        <dbReference type="ARBA" id="ARBA00011738"/>
    </source>
</evidence>
<evidence type="ECO:0000259" key="12">
    <source>
        <dbReference type="PROSITE" id="PS00907"/>
    </source>
</evidence>
<evidence type="ECO:0000256" key="10">
    <source>
        <dbReference type="RuleBase" id="RU004169"/>
    </source>
</evidence>
<keyword evidence="14" id="KW-1185">Reference proteome</keyword>
<evidence type="ECO:0000313" key="13">
    <source>
        <dbReference type="EMBL" id="BCO07995.1"/>
    </source>
</evidence>
<dbReference type="FunFam" id="3.20.20.210:FF:000006">
    <property type="entry name" value="Uroporphyrinogen decarboxylase"/>
    <property type="match status" value="1"/>
</dbReference>
<dbReference type="HAMAP" id="MF_00218">
    <property type="entry name" value="URO_D"/>
    <property type="match status" value="1"/>
</dbReference>
<evidence type="ECO:0000256" key="6">
    <source>
        <dbReference type="ARBA" id="ARBA00023239"/>
    </source>
</evidence>
<name>A0A915TZA6_9BACT</name>
<feature type="binding site" evidence="8">
    <location>
        <position position="203"/>
    </location>
    <ligand>
        <name>substrate</name>
    </ligand>
</feature>
<feature type="site" description="Transition state stabilizer" evidence="8">
    <location>
        <position position="73"/>
    </location>
</feature>
<dbReference type="EC" id="4.1.1.37" evidence="4 8"/>
<keyword evidence="7 8" id="KW-0627">Porphyrin biosynthesis</keyword>
<dbReference type="SUPFAM" id="SSF51726">
    <property type="entry name" value="UROD/MetE-like"/>
    <property type="match status" value="1"/>
</dbReference>
<organism evidence="13 14">
    <name type="scientific">Desulfolithobacter dissulfuricans</name>
    <dbReference type="NCBI Taxonomy" id="2795293"/>
    <lineage>
        <taxon>Bacteria</taxon>
        <taxon>Pseudomonadati</taxon>
        <taxon>Thermodesulfobacteriota</taxon>
        <taxon>Desulfobulbia</taxon>
        <taxon>Desulfobulbales</taxon>
        <taxon>Desulfobulbaceae</taxon>
        <taxon>Desulfolithobacter</taxon>
    </lineage>
</organism>
<evidence type="ECO:0000256" key="4">
    <source>
        <dbReference type="ARBA" id="ARBA00012288"/>
    </source>
</evidence>
<dbReference type="GO" id="GO:0004853">
    <property type="term" value="F:uroporphyrinogen decarboxylase activity"/>
    <property type="evidence" value="ECO:0007669"/>
    <property type="project" value="UniProtKB-UniRule"/>
</dbReference>
<comment type="subunit">
    <text evidence="3 8">Homodimer.</text>
</comment>
<reference evidence="13" key="1">
    <citation type="submission" date="2020-12" db="EMBL/GenBank/DDBJ databases">
        <title>Desulfobium dissulfuricans gen. nov., sp. nov., a novel mesophilic, sulfate-reducing bacterium isolated from a deep-sea hydrothermal vent.</title>
        <authorList>
            <person name="Hashimoto Y."/>
            <person name="Tame A."/>
            <person name="Sawayama S."/>
            <person name="Miyazaki J."/>
            <person name="Takai K."/>
            <person name="Nakagawa S."/>
        </authorList>
    </citation>
    <scope>NUCLEOTIDE SEQUENCE</scope>
    <source>
        <strain evidence="13">GF1</strain>
    </source>
</reference>
<evidence type="ECO:0000256" key="7">
    <source>
        <dbReference type="ARBA" id="ARBA00023244"/>
    </source>
</evidence>
<protein>
    <recommendedName>
        <fullName evidence="4 8">Uroporphyrinogen decarboxylase</fullName>
        <shortName evidence="8">UPD</shortName>
        <shortName evidence="8">URO-D</shortName>
        <ecNumber evidence="4 8">4.1.1.37</ecNumber>
    </recommendedName>
</protein>
<comment type="similarity">
    <text evidence="2 8 10">Belongs to the uroporphyrinogen decarboxylase family.</text>
</comment>
<evidence type="ECO:0000256" key="5">
    <source>
        <dbReference type="ARBA" id="ARBA00022793"/>
    </source>
</evidence>
<dbReference type="InterPro" id="IPR006361">
    <property type="entry name" value="Uroporphyrinogen_deCO2ase_HemE"/>
</dbReference>
<feature type="binding site" evidence="8">
    <location>
        <position position="148"/>
    </location>
    <ligand>
        <name>substrate</name>
    </ligand>
</feature>
<feature type="domain" description="Uroporphyrinogen decarboxylase (URO-D)" evidence="12">
    <location>
        <begin position="136"/>
        <end position="152"/>
    </location>
</feature>
<dbReference type="Pfam" id="PF01208">
    <property type="entry name" value="URO-D"/>
    <property type="match status" value="1"/>
</dbReference>
<evidence type="ECO:0000259" key="11">
    <source>
        <dbReference type="PROSITE" id="PS00906"/>
    </source>
</evidence>
<dbReference type="PANTHER" id="PTHR21091">
    <property type="entry name" value="METHYLTETRAHYDROFOLATE:HOMOCYSTEINE METHYLTRANSFERASE RELATED"/>
    <property type="match status" value="1"/>
</dbReference>
<dbReference type="PROSITE" id="PS00906">
    <property type="entry name" value="UROD_1"/>
    <property type="match status" value="1"/>
</dbReference>
<dbReference type="KEGG" id="ddu:GF1_03710"/>
<feature type="binding site" evidence="8">
    <location>
        <begin position="24"/>
        <end position="28"/>
    </location>
    <ligand>
        <name>substrate</name>
    </ligand>
</feature>
<evidence type="ECO:0000313" key="14">
    <source>
        <dbReference type="Proteomes" id="UP001063350"/>
    </source>
</evidence>
<dbReference type="GO" id="GO:0005829">
    <property type="term" value="C:cytosol"/>
    <property type="evidence" value="ECO:0007669"/>
    <property type="project" value="TreeGrafter"/>
</dbReference>